<name>A0A5J4X908_9EUKA</name>
<gene>
    <name evidence="3" type="ORF">EZS28_000836</name>
</gene>
<evidence type="ECO:0000259" key="2">
    <source>
        <dbReference type="PROSITE" id="PS50127"/>
    </source>
</evidence>
<protein>
    <submittedName>
        <fullName evidence="3">Putative NEDD8-conjugating enzyme UBC12</fullName>
    </submittedName>
</protein>
<dbReference type="InterPro" id="IPR050113">
    <property type="entry name" value="Ub_conjugating_enzyme"/>
</dbReference>
<evidence type="ECO:0000313" key="3">
    <source>
        <dbReference type="EMBL" id="KAA6403640.1"/>
    </source>
</evidence>
<comment type="caution">
    <text evidence="3">The sequence shown here is derived from an EMBL/GenBank/DDBJ whole genome shotgun (WGS) entry which is preliminary data.</text>
</comment>
<organism evidence="3 4">
    <name type="scientific">Streblomastix strix</name>
    <dbReference type="NCBI Taxonomy" id="222440"/>
    <lineage>
        <taxon>Eukaryota</taxon>
        <taxon>Metamonada</taxon>
        <taxon>Preaxostyla</taxon>
        <taxon>Oxymonadida</taxon>
        <taxon>Streblomastigidae</taxon>
        <taxon>Streblomastix</taxon>
    </lineage>
</organism>
<dbReference type="PROSITE" id="PS50127">
    <property type="entry name" value="UBC_2"/>
    <property type="match status" value="1"/>
</dbReference>
<evidence type="ECO:0000313" key="4">
    <source>
        <dbReference type="Proteomes" id="UP000324800"/>
    </source>
</evidence>
<reference evidence="3 4" key="1">
    <citation type="submission" date="2019-03" db="EMBL/GenBank/DDBJ databases">
        <title>Single cell metagenomics reveals metabolic interactions within the superorganism composed of flagellate Streblomastix strix and complex community of Bacteroidetes bacteria on its surface.</title>
        <authorList>
            <person name="Treitli S.C."/>
            <person name="Kolisko M."/>
            <person name="Husnik F."/>
            <person name="Keeling P."/>
            <person name="Hampl V."/>
        </authorList>
    </citation>
    <scope>NUCLEOTIDE SEQUENCE [LARGE SCALE GENOMIC DNA]</scope>
    <source>
        <strain evidence="3">ST1C</strain>
    </source>
</reference>
<feature type="region of interest" description="Disordered" evidence="1">
    <location>
        <begin position="1"/>
        <end position="42"/>
    </location>
</feature>
<dbReference type="CDD" id="cd23794">
    <property type="entry name" value="UBCc_UBE2F_UBE2M"/>
    <property type="match status" value="1"/>
</dbReference>
<dbReference type="EMBL" id="SNRW01000077">
    <property type="protein sequence ID" value="KAA6403640.1"/>
    <property type="molecule type" value="Genomic_DNA"/>
</dbReference>
<dbReference type="SUPFAM" id="SSF54495">
    <property type="entry name" value="UBC-like"/>
    <property type="match status" value="1"/>
</dbReference>
<dbReference type="Pfam" id="PF00179">
    <property type="entry name" value="UQ_con"/>
    <property type="match status" value="1"/>
</dbReference>
<sequence length="224" mass="25508">MLDIKKRAAERKKQQEEDERRQAELEAEEKKSGKKADAQVGLPAHHRALSNRSLMITKDLQMLMLPDIIKMRYPKVGDVREIEFLVSPEDGYWKGGNFLFNVKFPPEYNMVPPIVKCLTKVYHPNIDYNTDVCMSILRVAKSEEDGGWTATRGLQDVVTNMIVLFLEPVASDALNIPVGNTMMKQKDVFERNVKASMRGERVDGQTFEVQPIKYDFSSGKKGAK</sequence>
<evidence type="ECO:0000256" key="1">
    <source>
        <dbReference type="SAM" id="MobiDB-lite"/>
    </source>
</evidence>
<dbReference type="OrthoDB" id="10249039at2759"/>
<dbReference type="InterPro" id="IPR000608">
    <property type="entry name" value="UBC"/>
</dbReference>
<feature type="compositionally biased region" description="Basic and acidic residues" evidence="1">
    <location>
        <begin position="1"/>
        <end position="37"/>
    </location>
</feature>
<dbReference type="InterPro" id="IPR016135">
    <property type="entry name" value="UBQ-conjugating_enzyme/RWD"/>
</dbReference>
<dbReference type="Gene3D" id="3.10.110.10">
    <property type="entry name" value="Ubiquitin Conjugating Enzyme"/>
    <property type="match status" value="1"/>
</dbReference>
<accession>A0A5J4X908</accession>
<feature type="domain" description="UBC core" evidence="2">
    <location>
        <begin position="51"/>
        <end position="202"/>
    </location>
</feature>
<dbReference type="Proteomes" id="UP000324800">
    <property type="component" value="Unassembled WGS sequence"/>
</dbReference>
<dbReference type="PANTHER" id="PTHR24067">
    <property type="entry name" value="UBIQUITIN-CONJUGATING ENZYME E2"/>
    <property type="match status" value="1"/>
</dbReference>
<dbReference type="SMART" id="SM00212">
    <property type="entry name" value="UBCc"/>
    <property type="match status" value="1"/>
</dbReference>
<proteinExistence type="predicted"/>
<dbReference type="AlphaFoldDB" id="A0A5J4X908"/>